<reference evidence="8" key="1">
    <citation type="submission" date="2024-07" db="EMBL/GenBank/DDBJ databases">
        <title>Two chromosome-level genome assemblies of Korean endemic species Abeliophyllum distichum and Forsythia ovata (Oleaceae).</title>
        <authorList>
            <person name="Jang H."/>
        </authorList>
    </citation>
    <scope>NUCLEOTIDE SEQUENCE [LARGE SCALE GENOMIC DNA]</scope>
</reference>
<evidence type="ECO:0000259" key="6">
    <source>
        <dbReference type="PROSITE" id="PS50115"/>
    </source>
</evidence>
<keyword evidence="8" id="KW-1185">Reference proteome</keyword>
<evidence type="ECO:0000256" key="4">
    <source>
        <dbReference type="PROSITE-ProRule" id="PRU00288"/>
    </source>
</evidence>
<dbReference type="InterPro" id="IPR001164">
    <property type="entry name" value="ArfGAP_dom"/>
</dbReference>
<dbReference type="AlphaFoldDB" id="A0ABD1TY61"/>
<dbReference type="PANTHER" id="PTHR46085:SF16">
    <property type="entry name" value="ARFGAP_RECO-LIKE ZINC FINGER DOMAIN-CONTAINING PROTEIN"/>
    <property type="match status" value="1"/>
</dbReference>
<feature type="compositionally biased region" description="Polar residues" evidence="5">
    <location>
        <begin position="417"/>
        <end position="426"/>
    </location>
</feature>
<feature type="compositionally biased region" description="Basic and acidic residues" evidence="5">
    <location>
        <begin position="364"/>
        <end position="378"/>
    </location>
</feature>
<feature type="compositionally biased region" description="Polar residues" evidence="5">
    <location>
        <begin position="572"/>
        <end position="584"/>
    </location>
</feature>
<organism evidence="7 8">
    <name type="scientific">Abeliophyllum distichum</name>
    <dbReference type="NCBI Taxonomy" id="126358"/>
    <lineage>
        <taxon>Eukaryota</taxon>
        <taxon>Viridiplantae</taxon>
        <taxon>Streptophyta</taxon>
        <taxon>Embryophyta</taxon>
        <taxon>Tracheophyta</taxon>
        <taxon>Spermatophyta</taxon>
        <taxon>Magnoliopsida</taxon>
        <taxon>eudicotyledons</taxon>
        <taxon>Gunneridae</taxon>
        <taxon>Pentapetalae</taxon>
        <taxon>asterids</taxon>
        <taxon>lamiids</taxon>
        <taxon>Lamiales</taxon>
        <taxon>Oleaceae</taxon>
        <taxon>Forsythieae</taxon>
        <taxon>Abeliophyllum</taxon>
    </lineage>
</organism>
<keyword evidence="2 4" id="KW-0863">Zinc-finger</keyword>
<dbReference type="FunFam" id="1.10.220.150:FF:000005">
    <property type="entry name" value="Arf-GAP domain and FG repeat-containing protein 1"/>
    <property type="match status" value="1"/>
</dbReference>
<evidence type="ECO:0000256" key="1">
    <source>
        <dbReference type="ARBA" id="ARBA00022723"/>
    </source>
</evidence>
<feature type="region of interest" description="Disordered" evidence="5">
    <location>
        <begin position="724"/>
        <end position="769"/>
    </location>
</feature>
<sequence>MLNTNLIPFYKPVKITVANRQNRQYSLLIYLLYQAKTFPYNFLSLKSKPHHENQPPSASSLIHHPRFCRKFCFITKKSRERKGELKLDEKMPQRVKEEERIERTIRDLLKLPENRRCINCNSLGPQYVCTTFWTFVCTNCSGVHREFTHRVKSVSMAKFNEAEVSALQAGGNERARKIYFKVWDPQCNSFPDGSNLHRIRDFIKHVYVDRKYSGENSSLPMVRTKPKCDDTYEKHSFERAGNVGGNDFYEHQSFDKLSPSLRNNEKNLRYFMEQRSPLYTQENMRSGNHRGRSSTRFEIVDDRYRDDGGVRRFDRYSSKESRAGKMSPNSQRTPETNSPAICPVKDILGEKVLPLRIGGPPKANDGRDANSSTRDQKTADSTNMHSENEKPKENKTVDSSSLIDFDANPVAVAPTKTEPQALTASTAAEKASDAPNVNSLESLLFELSATVALPVGSTPQIPTSADALLSAPVALPHGSEATDAGSTTSMPQVSRVVEPPPSSTMEKDQALPGNRTDVQKLPYEQQNLPSAPPKNSSSTAVQSTSVETLYDQGNITSATNGQGPVPYAPSEEPSQASSKPTQDTGLGDASKSIGRKELPADLFTLNHMTLASAVPSWQVHPSHGMGYGMQLYPAAMSMAPSTNSAKPRNPFDLGDEWSQIPAAMFPSMESLHGALPNMPPPAGLRPHSSSPYASALASQVSPYGVNIPSGAYMGQQSVYNPRLTRPQEISPNFGSGEDAFASLNPVQKSNGRESSPAPPFPSTGGNPFG</sequence>
<evidence type="ECO:0000256" key="3">
    <source>
        <dbReference type="ARBA" id="ARBA00022833"/>
    </source>
</evidence>
<feature type="compositionally biased region" description="Basic and acidic residues" evidence="5">
    <location>
        <begin position="386"/>
        <end position="396"/>
    </location>
</feature>
<dbReference type="Pfam" id="PF01412">
    <property type="entry name" value="ArfGap"/>
    <property type="match status" value="1"/>
</dbReference>
<evidence type="ECO:0000313" key="7">
    <source>
        <dbReference type="EMBL" id="KAL2517656.1"/>
    </source>
</evidence>
<feature type="region of interest" description="Disordered" evidence="5">
    <location>
        <begin position="525"/>
        <end position="544"/>
    </location>
</feature>
<dbReference type="EMBL" id="JBFOLK010000004">
    <property type="protein sequence ID" value="KAL2517656.1"/>
    <property type="molecule type" value="Genomic_DNA"/>
</dbReference>
<proteinExistence type="predicted"/>
<feature type="compositionally biased region" description="Polar residues" evidence="5">
    <location>
        <begin position="744"/>
        <end position="753"/>
    </location>
</feature>
<evidence type="ECO:0000256" key="2">
    <source>
        <dbReference type="ARBA" id="ARBA00022771"/>
    </source>
</evidence>
<dbReference type="PANTHER" id="PTHR46085">
    <property type="entry name" value="ARFGAP/RECO-RELATED"/>
    <property type="match status" value="1"/>
</dbReference>
<feature type="compositionally biased region" description="Basic and acidic residues" evidence="5">
    <location>
        <begin position="308"/>
        <end position="323"/>
    </location>
</feature>
<comment type="caution">
    <text evidence="7">The sequence shown here is derived from an EMBL/GenBank/DDBJ whole genome shotgun (WGS) entry which is preliminary data.</text>
</comment>
<dbReference type="PRINTS" id="PR00405">
    <property type="entry name" value="REVINTRACTNG"/>
</dbReference>
<dbReference type="Proteomes" id="UP001604336">
    <property type="component" value="Unassembled WGS sequence"/>
</dbReference>
<dbReference type="CDD" id="cd08838">
    <property type="entry name" value="ArfGap_AGFG"/>
    <property type="match status" value="1"/>
</dbReference>
<feature type="region of interest" description="Disordered" evidence="5">
    <location>
        <begin position="476"/>
        <end position="513"/>
    </location>
</feature>
<accession>A0ABD1TY61</accession>
<dbReference type="PROSITE" id="PS50115">
    <property type="entry name" value="ARFGAP"/>
    <property type="match status" value="1"/>
</dbReference>
<keyword evidence="1" id="KW-0479">Metal-binding</keyword>
<dbReference type="SUPFAM" id="SSF57863">
    <property type="entry name" value="ArfGap/RecO-like zinc finger"/>
    <property type="match status" value="1"/>
</dbReference>
<dbReference type="InterPro" id="IPR044820">
    <property type="entry name" value="AGD14-like"/>
</dbReference>
<gene>
    <name evidence="7" type="ORF">Adt_13903</name>
</gene>
<feature type="compositionally biased region" description="Polar residues" evidence="5">
    <location>
        <begin position="327"/>
        <end position="339"/>
    </location>
</feature>
<dbReference type="GO" id="GO:0008270">
    <property type="term" value="F:zinc ion binding"/>
    <property type="evidence" value="ECO:0007669"/>
    <property type="project" value="UniProtKB-KW"/>
</dbReference>
<evidence type="ECO:0000256" key="5">
    <source>
        <dbReference type="SAM" id="MobiDB-lite"/>
    </source>
</evidence>
<name>A0ABD1TY61_9LAMI</name>
<feature type="domain" description="Arf-GAP" evidence="6">
    <location>
        <begin position="102"/>
        <end position="220"/>
    </location>
</feature>
<evidence type="ECO:0000313" key="8">
    <source>
        <dbReference type="Proteomes" id="UP001604336"/>
    </source>
</evidence>
<dbReference type="InterPro" id="IPR037278">
    <property type="entry name" value="ARFGAP/RecO"/>
</dbReference>
<feature type="region of interest" description="Disordered" evidence="5">
    <location>
        <begin position="308"/>
        <end position="434"/>
    </location>
</feature>
<dbReference type="SMART" id="SM00105">
    <property type="entry name" value="ArfGap"/>
    <property type="match status" value="1"/>
</dbReference>
<keyword evidence="3" id="KW-0862">Zinc</keyword>
<dbReference type="InterPro" id="IPR038508">
    <property type="entry name" value="ArfGAP_dom_sf"/>
</dbReference>
<dbReference type="Gene3D" id="1.10.220.150">
    <property type="entry name" value="Arf GTPase activating protein"/>
    <property type="match status" value="1"/>
</dbReference>
<feature type="region of interest" description="Disordered" evidence="5">
    <location>
        <begin position="554"/>
        <end position="593"/>
    </location>
</feature>
<protein>
    <submittedName>
        <fullName evidence="7">ArfGap/RecO-like zinc finger domain-containing protein</fullName>
    </submittedName>
</protein>